<dbReference type="GO" id="GO:0005886">
    <property type="term" value="C:plasma membrane"/>
    <property type="evidence" value="ECO:0007669"/>
    <property type="project" value="TreeGrafter"/>
</dbReference>
<dbReference type="PROSITE" id="PS50885">
    <property type="entry name" value="HAMP"/>
    <property type="match status" value="1"/>
</dbReference>
<dbReference type="PANTHER" id="PTHR45436:SF14">
    <property type="entry name" value="SENSOR PROTEIN QSEC"/>
    <property type="match status" value="1"/>
</dbReference>
<evidence type="ECO:0000313" key="17">
    <source>
        <dbReference type="Proteomes" id="UP000464787"/>
    </source>
</evidence>
<dbReference type="PANTHER" id="PTHR45436">
    <property type="entry name" value="SENSOR HISTIDINE KINASE YKOH"/>
    <property type="match status" value="1"/>
</dbReference>
<dbReference type="KEGG" id="xyk:GT347_22720"/>
<keyword evidence="6 13" id="KW-0812">Transmembrane</keyword>
<keyword evidence="4" id="KW-0597">Phosphoprotein</keyword>
<dbReference type="CDD" id="cd00075">
    <property type="entry name" value="HATPase"/>
    <property type="match status" value="1"/>
</dbReference>
<reference evidence="16 17" key="1">
    <citation type="submission" date="2020-01" db="EMBL/GenBank/DDBJ databases">
        <title>Genome sequencing of strain KACC 21265.</title>
        <authorList>
            <person name="Heo J."/>
            <person name="Kim S.-J."/>
            <person name="Kim J.-S."/>
            <person name="Hong S.-B."/>
            <person name="Kwon S.-W."/>
        </authorList>
    </citation>
    <scope>NUCLEOTIDE SEQUENCE [LARGE SCALE GENOMIC DNA]</scope>
    <source>
        <strain evidence="16 17">KACC 21265</strain>
    </source>
</reference>
<feature type="domain" description="Histidine kinase" evidence="14">
    <location>
        <begin position="227"/>
        <end position="441"/>
    </location>
</feature>
<evidence type="ECO:0000256" key="5">
    <source>
        <dbReference type="ARBA" id="ARBA00022679"/>
    </source>
</evidence>
<dbReference type="InterPro" id="IPR050428">
    <property type="entry name" value="TCS_sensor_his_kinase"/>
</dbReference>
<dbReference type="GO" id="GO:0000155">
    <property type="term" value="F:phosphorelay sensor kinase activity"/>
    <property type="evidence" value="ECO:0007669"/>
    <property type="project" value="InterPro"/>
</dbReference>
<comment type="subcellular location">
    <subcellularLocation>
        <location evidence="2">Membrane</location>
        <topology evidence="2">Multi-pass membrane protein</topology>
    </subcellularLocation>
</comment>
<evidence type="ECO:0000256" key="3">
    <source>
        <dbReference type="ARBA" id="ARBA00012438"/>
    </source>
</evidence>
<dbReference type="InterPro" id="IPR036890">
    <property type="entry name" value="HATPase_C_sf"/>
</dbReference>
<dbReference type="InterPro" id="IPR003594">
    <property type="entry name" value="HATPase_dom"/>
</dbReference>
<evidence type="ECO:0000259" key="14">
    <source>
        <dbReference type="PROSITE" id="PS50109"/>
    </source>
</evidence>
<gene>
    <name evidence="16" type="ORF">GT347_22720</name>
</gene>
<name>A0A857J926_9BURK</name>
<evidence type="ECO:0000256" key="2">
    <source>
        <dbReference type="ARBA" id="ARBA00004141"/>
    </source>
</evidence>
<proteinExistence type="predicted"/>
<keyword evidence="9" id="KW-0067">ATP-binding</keyword>
<dbReference type="PROSITE" id="PS50109">
    <property type="entry name" value="HIS_KIN"/>
    <property type="match status" value="1"/>
</dbReference>
<dbReference type="CDD" id="cd00082">
    <property type="entry name" value="HisKA"/>
    <property type="match status" value="1"/>
</dbReference>
<keyword evidence="7" id="KW-0547">Nucleotide-binding</keyword>
<dbReference type="InterPro" id="IPR005467">
    <property type="entry name" value="His_kinase_dom"/>
</dbReference>
<dbReference type="Pfam" id="PF02518">
    <property type="entry name" value="HATPase_c"/>
    <property type="match status" value="1"/>
</dbReference>
<keyword evidence="12 13" id="KW-0472">Membrane</keyword>
<feature type="transmembrane region" description="Helical" evidence="13">
    <location>
        <begin position="149"/>
        <end position="171"/>
    </location>
</feature>
<evidence type="ECO:0000256" key="8">
    <source>
        <dbReference type="ARBA" id="ARBA00022777"/>
    </source>
</evidence>
<dbReference type="InterPro" id="IPR004358">
    <property type="entry name" value="Sig_transdc_His_kin-like_C"/>
</dbReference>
<evidence type="ECO:0000256" key="7">
    <source>
        <dbReference type="ARBA" id="ARBA00022741"/>
    </source>
</evidence>
<evidence type="ECO:0000313" key="16">
    <source>
        <dbReference type="EMBL" id="QHJ00541.1"/>
    </source>
</evidence>
<dbReference type="InterPro" id="IPR003661">
    <property type="entry name" value="HisK_dim/P_dom"/>
</dbReference>
<dbReference type="SMART" id="SM00387">
    <property type="entry name" value="HATPase_c"/>
    <property type="match status" value="1"/>
</dbReference>
<dbReference type="EC" id="2.7.13.3" evidence="3"/>
<keyword evidence="10 13" id="KW-1133">Transmembrane helix</keyword>
<evidence type="ECO:0000256" key="12">
    <source>
        <dbReference type="ARBA" id="ARBA00023136"/>
    </source>
</evidence>
<comment type="catalytic activity">
    <reaction evidence="1">
        <text>ATP + protein L-histidine = ADP + protein N-phospho-L-histidine.</text>
        <dbReference type="EC" id="2.7.13.3"/>
    </reaction>
</comment>
<dbReference type="InterPro" id="IPR036097">
    <property type="entry name" value="HisK_dim/P_sf"/>
</dbReference>
<dbReference type="RefSeq" id="WP_160554351.1">
    <property type="nucleotide sequence ID" value="NZ_CP047650.1"/>
</dbReference>
<dbReference type="SUPFAM" id="SSF47384">
    <property type="entry name" value="Homodimeric domain of signal transducing histidine kinase"/>
    <property type="match status" value="1"/>
</dbReference>
<dbReference type="Gene3D" id="1.20.5.1040">
    <property type="entry name" value="Sensor protein qsec"/>
    <property type="match status" value="1"/>
</dbReference>
<feature type="domain" description="HAMP" evidence="15">
    <location>
        <begin position="167"/>
        <end position="219"/>
    </location>
</feature>
<dbReference type="SUPFAM" id="SSF55874">
    <property type="entry name" value="ATPase domain of HSP90 chaperone/DNA topoisomerase II/histidine kinase"/>
    <property type="match status" value="1"/>
</dbReference>
<dbReference type="AlphaFoldDB" id="A0A857J926"/>
<dbReference type="Gene3D" id="1.10.287.130">
    <property type="match status" value="1"/>
</dbReference>
<evidence type="ECO:0000256" key="10">
    <source>
        <dbReference type="ARBA" id="ARBA00022989"/>
    </source>
</evidence>
<evidence type="ECO:0000256" key="9">
    <source>
        <dbReference type="ARBA" id="ARBA00022840"/>
    </source>
</evidence>
<dbReference type="Proteomes" id="UP000464787">
    <property type="component" value="Chromosome"/>
</dbReference>
<keyword evidence="8 16" id="KW-0418">Kinase</keyword>
<evidence type="ECO:0000256" key="13">
    <source>
        <dbReference type="SAM" id="Phobius"/>
    </source>
</evidence>
<dbReference type="SMART" id="SM00388">
    <property type="entry name" value="HisKA"/>
    <property type="match status" value="1"/>
</dbReference>
<dbReference type="Gene3D" id="3.30.565.10">
    <property type="entry name" value="Histidine kinase-like ATPase, C-terminal domain"/>
    <property type="match status" value="1"/>
</dbReference>
<dbReference type="InterPro" id="IPR003660">
    <property type="entry name" value="HAMP_dom"/>
</dbReference>
<evidence type="ECO:0000256" key="6">
    <source>
        <dbReference type="ARBA" id="ARBA00022692"/>
    </source>
</evidence>
<keyword evidence="5" id="KW-0808">Transferase</keyword>
<dbReference type="Pfam" id="PF08521">
    <property type="entry name" value="2CSK_N"/>
    <property type="match status" value="1"/>
</dbReference>
<evidence type="ECO:0000256" key="4">
    <source>
        <dbReference type="ARBA" id="ARBA00022553"/>
    </source>
</evidence>
<evidence type="ECO:0000256" key="11">
    <source>
        <dbReference type="ARBA" id="ARBA00023012"/>
    </source>
</evidence>
<dbReference type="EMBL" id="CP047650">
    <property type="protein sequence ID" value="QHJ00541.1"/>
    <property type="molecule type" value="Genomic_DNA"/>
</dbReference>
<evidence type="ECO:0000259" key="15">
    <source>
        <dbReference type="PROSITE" id="PS50885"/>
    </source>
</evidence>
<dbReference type="GO" id="GO:0005524">
    <property type="term" value="F:ATP binding"/>
    <property type="evidence" value="ECO:0007669"/>
    <property type="project" value="UniProtKB-KW"/>
</dbReference>
<keyword evidence="17" id="KW-1185">Reference proteome</keyword>
<accession>A0A857J926</accession>
<organism evidence="16 17">
    <name type="scientific">Xylophilus rhododendri</name>
    <dbReference type="NCBI Taxonomy" id="2697032"/>
    <lineage>
        <taxon>Bacteria</taxon>
        <taxon>Pseudomonadati</taxon>
        <taxon>Pseudomonadota</taxon>
        <taxon>Betaproteobacteria</taxon>
        <taxon>Burkholderiales</taxon>
        <taxon>Xylophilus</taxon>
    </lineage>
</organism>
<evidence type="ECO:0000256" key="1">
    <source>
        <dbReference type="ARBA" id="ARBA00000085"/>
    </source>
</evidence>
<dbReference type="PRINTS" id="PR00344">
    <property type="entry name" value="BCTRLSENSOR"/>
</dbReference>
<protein>
    <recommendedName>
        <fullName evidence="3">histidine kinase</fullName>
        <ecNumber evidence="3">2.7.13.3</ecNumber>
    </recommendedName>
</protein>
<keyword evidence="11" id="KW-0902">Two-component regulatory system</keyword>
<dbReference type="InterPro" id="IPR013727">
    <property type="entry name" value="2CSK_N"/>
</dbReference>
<sequence>MNLHLPAPRSLQDRLMVLLLACVVLAAAALAMGAYRNALQEADAINDLHLQQVANSLRHTVPLGGMAGEGDDGDLDLQVQIWGSDGVQLYRSARSGLPQRAVLGFSDMTVEGTRYRVYSIQTPLQTVQIAQDMDARQERARAQALRATLPVVLVAPVLMLAMGAIISRTLAPVERMRRQVAGRAADDLRPLPEDHLPDEVLPLVQELNLLFGRVRGAFDAQRQFVADAAHELRSPLTALKLQVQGLQRGPTDAAAQEAATARLAQGIDRAIALVGQLLQLARQDAGEGAASPAVRIDLRDVVQTVVADALPLAAARQIDLGVVASDSAPLTGHAESLQTLLRNLLDNAIKFAPPGGRIDVELRQSAGEVLLAVDDNGPGIAQEFRARVLDRFFRAPDAQAPGSGLGLAIVRAVAERHGGRLALLASPTLGGLRVELRLPGA</sequence>
<dbReference type="Pfam" id="PF00512">
    <property type="entry name" value="HisKA"/>
    <property type="match status" value="1"/>
</dbReference>